<dbReference type="Proteomes" id="UP000188268">
    <property type="component" value="Unassembled WGS sequence"/>
</dbReference>
<dbReference type="STRING" id="210143.A0A1R3HWU0"/>
<protein>
    <submittedName>
        <fullName evidence="4">Uncharacterized protein</fullName>
    </submittedName>
</protein>
<comment type="subcellular location">
    <subcellularLocation>
        <location evidence="1">Secreted</location>
    </subcellularLocation>
</comment>
<accession>A0A1R3HWU0</accession>
<proteinExistence type="predicted"/>
<dbReference type="PANTHER" id="PTHR33191:SF77">
    <property type="entry name" value="RIPENING-RELATED PROTEIN 1"/>
    <property type="match status" value="1"/>
</dbReference>
<comment type="caution">
    <text evidence="4">The sequence shown here is derived from an EMBL/GenBank/DDBJ whole genome shotgun (WGS) entry which is preliminary data.</text>
</comment>
<dbReference type="Gramene" id="OMO74822">
    <property type="protein sequence ID" value="OMO74822"/>
    <property type="gene ID" value="CCACVL1_16459"/>
</dbReference>
<dbReference type="PANTHER" id="PTHR33191">
    <property type="entry name" value="RIPENING-RELATED PROTEIN 2-RELATED"/>
    <property type="match status" value="1"/>
</dbReference>
<dbReference type="EMBL" id="AWWV01011057">
    <property type="protein sequence ID" value="OMO74822.1"/>
    <property type="molecule type" value="Genomic_DNA"/>
</dbReference>
<dbReference type="AlphaFoldDB" id="A0A1R3HWU0"/>
<dbReference type="InterPro" id="IPR039271">
    <property type="entry name" value="Kiwellin-like"/>
</dbReference>
<evidence type="ECO:0000313" key="4">
    <source>
        <dbReference type="EMBL" id="OMO74822.1"/>
    </source>
</evidence>
<name>A0A1R3HWU0_COCAP</name>
<keyword evidence="3" id="KW-0732">Signal</keyword>
<evidence type="ECO:0000313" key="5">
    <source>
        <dbReference type="Proteomes" id="UP000188268"/>
    </source>
</evidence>
<sequence length="166" mass="18572">MKTQVYSNALLVLITIEGHICKPSGKIRAKKPKSGQCTVEDDPDCCKQGKLYTIYKCSPPVSNHTKATLTLKSFEDGRDGSGPSKCDNQYHSDDEPLVHFQQDGSTRKQDVSSILISTAMERVSRPKLWMNVTRQPGVTLPMVTIVRAITTLWLHHKQFGRPCKCL</sequence>
<evidence type="ECO:0000256" key="3">
    <source>
        <dbReference type="ARBA" id="ARBA00022729"/>
    </source>
</evidence>
<evidence type="ECO:0000256" key="2">
    <source>
        <dbReference type="ARBA" id="ARBA00022525"/>
    </source>
</evidence>
<gene>
    <name evidence="4" type="ORF">CCACVL1_16459</name>
</gene>
<keyword evidence="5" id="KW-1185">Reference proteome</keyword>
<organism evidence="4 5">
    <name type="scientific">Corchorus capsularis</name>
    <name type="common">Jute</name>
    <dbReference type="NCBI Taxonomy" id="210143"/>
    <lineage>
        <taxon>Eukaryota</taxon>
        <taxon>Viridiplantae</taxon>
        <taxon>Streptophyta</taxon>
        <taxon>Embryophyta</taxon>
        <taxon>Tracheophyta</taxon>
        <taxon>Spermatophyta</taxon>
        <taxon>Magnoliopsida</taxon>
        <taxon>eudicotyledons</taxon>
        <taxon>Gunneridae</taxon>
        <taxon>Pentapetalae</taxon>
        <taxon>rosids</taxon>
        <taxon>malvids</taxon>
        <taxon>Malvales</taxon>
        <taxon>Malvaceae</taxon>
        <taxon>Grewioideae</taxon>
        <taxon>Apeibeae</taxon>
        <taxon>Corchorus</taxon>
    </lineage>
</organism>
<dbReference type="OrthoDB" id="1646138at2759"/>
<evidence type="ECO:0000256" key="1">
    <source>
        <dbReference type="ARBA" id="ARBA00004613"/>
    </source>
</evidence>
<dbReference type="GO" id="GO:0005576">
    <property type="term" value="C:extracellular region"/>
    <property type="evidence" value="ECO:0007669"/>
    <property type="project" value="UniProtKB-SubCell"/>
</dbReference>
<reference evidence="4 5" key="1">
    <citation type="submission" date="2013-09" db="EMBL/GenBank/DDBJ databases">
        <title>Corchorus capsularis genome sequencing.</title>
        <authorList>
            <person name="Alam M."/>
            <person name="Haque M.S."/>
            <person name="Islam M.S."/>
            <person name="Emdad E.M."/>
            <person name="Islam M.M."/>
            <person name="Ahmed B."/>
            <person name="Halim A."/>
            <person name="Hossen Q.M.M."/>
            <person name="Hossain M.Z."/>
            <person name="Ahmed R."/>
            <person name="Khan M.M."/>
            <person name="Islam R."/>
            <person name="Rashid M.M."/>
            <person name="Khan S.A."/>
            <person name="Rahman M.S."/>
            <person name="Alam M."/>
        </authorList>
    </citation>
    <scope>NUCLEOTIDE SEQUENCE [LARGE SCALE GENOMIC DNA]</scope>
    <source>
        <strain evidence="5">cv. CVL-1</strain>
        <tissue evidence="4">Whole seedling</tissue>
    </source>
</reference>
<dbReference type="Pfam" id="PF24300">
    <property type="entry name" value="KWL1"/>
    <property type="match status" value="1"/>
</dbReference>
<keyword evidence="2" id="KW-0964">Secreted</keyword>